<dbReference type="InterPro" id="IPR003593">
    <property type="entry name" value="AAA+_ATPase"/>
</dbReference>
<proteinExistence type="inferred from homology"/>
<dbReference type="SMART" id="SM00382">
    <property type="entry name" value="AAA"/>
    <property type="match status" value="1"/>
</dbReference>
<protein>
    <submittedName>
        <fullName evidence="6">ABC transporter ATP-binding protein</fullName>
    </submittedName>
</protein>
<dbReference type="KEGG" id="moc:BB934_10250"/>
<dbReference type="EMBL" id="CP016616">
    <property type="protein sequence ID" value="ANY78555.1"/>
    <property type="molecule type" value="Genomic_DNA"/>
</dbReference>
<dbReference type="InterPro" id="IPR027417">
    <property type="entry name" value="P-loop_NTPase"/>
</dbReference>
<dbReference type="CDD" id="cd03293">
    <property type="entry name" value="ABC_NrtD_SsuB_transporters"/>
    <property type="match status" value="1"/>
</dbReference>
<keyword evidence="4 6" id="KW-0067">ATP-binding</keyword>
<evidence type="ECO:0000256" key="3">
    <source>
        <dbReference type="ARBA" id="ARBA00022741"/>
    </source>
</evidence>
<dbReference type="AlphaFoldDB" id="A0A1B2EEY8"/>
<evidence type="ECO:0000259" key="5">
    <source>
        <dbReference type="PROSITE" id="PS50893"/>
    </source>
</evidence>
<reference evidence="6" key="1">
    <citation type="submission" date="2016-07" db="EMBL/GenBank/DDBJ databases">
        <title>Microvirga ossetica sp. nov. a new species of rhizobia isolated from root nodules of the legume species Vicia alpestris Steven originated from North Ossetia region in the Caucasus.</title>
        <authorList>
            <person name="Safronova V.I."/>
            <person name="Kuznetsova I.G."/>
            <person name="Sazanova A.L."/>
            <person name="Belimov A."/>
            <person name="Andronov E."/>
            <person name="Osledkin Y.S."/>
            <person name="Onishchuk O.P."/>
            <person name="Kurchak O.N."/>
            <person name="Shaposhnikov A.I."/>
            <person name="Willems A."/>
            <person name="Tikhonovich I.A."/>
        </authorList>
    </citation>
    <scope>NUCLEOTIDE SEQUENCE [LARGE SCALE GENOMIC DNA]</scope>
    <source>
        <strain evidence="6">V5/3M</strain>
    </source>
</reference>
<dbReference type="PANTHER" id="PTHR42788:SF13">
    <property type="entry name" value="ALIPHATIC SULFONATES IMPORT ATP-BINDING PROTEIN SSUB"/>
    <property type="match status" value="1"/>
</dbReference>
<dbReference type="GO" id="GO:0016887">
    <property type="term" value="F:ATP hydrolysis activity"/>
    <property type="evidence" value="ECO:0007669"/>
    <property type="project" value="InterPro"/>
</dbReference>
<evidence type="ECO:0000256" key="1">
    <source>
        <dbReference type="ARBA" id="ARBA00005417"/>
    </source>
</evidence>
<organism evidence="6">
    <name type="scientific">Microvirga ossetica</name>
    <dbReference type="NCBI Taxonomy" id="1882682"/>
    <lineage>
        <taxon>Bacteria</taxon>
        <taxon>Pseudomonadati</taxon>
        <taxon>Pseudomonadota</taxon>
        <taxon>Alphaproteobacteria</taxon>
        <taxon>Hyphomicrobiales</taxon>
        <taxon>Methylobacteriaceae</taxon>
        <taxon>Microvirga</taxon>
    </lineage>
</organism>
<dbReference type="Pfam" id="PF00005">
    <property type="entry name" value="ABC_tran"/>
    <property type="match status" value="1"/>
</dbReference>
<dbReference type="PROSITE" id="PS00211">
    <property type="entry name" value="ABC_TRANSPORTER_1"/>
    <property type="match status" value="1"/>
</dbReference>
<dbReference type="InterPro" id="IPR050166">
    <property type="entry name" value="ABC_transporter_ATP-bind"/>
</dbReference>
<dbReference type="InterPro" id="IPR003439">
    <property type="entry name" value="ABC_transporter-like_ATP-bd"/>
</dbReference>
<gene>
    <name evidence="6" type="ORF">BB934_10250</name>
</gene>
<sequence>MTQQPAPKITLAHVRKEFGGTPAAVVAVDSLSLDIQPGEFLAIVGPSGCGKTTVLNMLAGLEPVTSGTMTMDGKAISGPGAERGVMFQDYALFPWKTVVGNIGFGLDHGPAGHGLSRAERGARVARVIDLVGLKGSETKYPHQLSGGMRQRVALARLVANEPEILLMDEPLAALDAQTRIILQDELLRIWGQDKPTSERRTVVYITHSIDEAVFLADRVVVLSSHPGRLKRIVDVDLARPRNDETRKSRSFAELSQTIWELIREEAYRATMQ</sequence>
<evidence type="ECO:0000256" key="4">
    <source>
        <dbReference type="ARBA" id="ARBA00022840"/>
    </source>
</evidence>
<feature type="domain" description="ABC transporter" evidence="5">
    <location>
        <begin position="9"/>
        <end position="249"/>
    </location>
</feature>
<keyword evidence="3" id="KW-0547">Nucleotide-binding</keyword>
<dbReference type="SUPFAM" id="SSF52540">
    <property type="entry name" value="P-loop containing nucleoside triphosphate hydrolases"/>
    <property type="match status" value="1"/>
</dbReference>
<name>A0A1B2EEY8_9HYPH</name>
<dbReference type="OrthoDB" id="9797536at2"/>
<dbReference type="Gene3D" id="3.40.50.300">
    <property type="entry name" value="P-loop containing nucleotide triphosphate hydrolases"/>
    <property type="match status" value="1"/>
</dbReference>
<evidence type="ECO:0000256" key="2">
    <source>
        <dbReference type="ARBA" id="ARBA00022448"/>
    </source>
</evidence>
<accession>A0A1B2EEY8</accession>
<dbReference type="PROSITE" id="PS50893">
    <property type="entry name" value="ABC_TRANSPORTER_2"/>
    <property type="match status" value="1"/>
</dbReference>
<dbReference type="RefSeq" id="WP_099509554.1">
    <property type="nucleotide sequence ID" value="NZ_CP016616.1"/>
</dbReference>
<dbReference type="InterPro" id="IPR017871">
    <property type="entry name" value="ABC_transporter-like_CS"/>
</dbReference>
<dbReference type="GO" id="GO:0005524">
    <property type="term" value="F:ATP binding"/>
    <property type="evidence" value="ECO:0007669"/>
    <property type="project" value="UniProtKB-KW"/>
</dbReference>
<comment type="similarity">
    <text evidence="1">Belongs to the ABC transporter superfamily.</text>
</comment>
<dbReference type="PANTHER" id="PTHR42788">
    <property type="entry name" value="TAURINE IMPORT ATP-BINDING PROTEIN-RELATED"/>
    <property type="match status" value="1"/>
</dbReference>
<keyword evidence="2" id="KW-0813">Transport</keyword>
<evidence type="ECO:0000313" key="6">
    <source>
        <dbReference type="EMBL" id="ANY78555.1"/>
    </source>
</evidence>